<evidence type="ECO:0000313" key="1">
    <source>
        <dbReference type="EMBL" id="KAK0703412.1"/>
    </source>
</evidence>
<sequence>MVIHPVDVRPFDGGRKTTANGPSSCGLFAVNSPNLTYTESEIRSKYAYHTTIVSQNGDDRYVATPKETVYNFKVDRKVSKVGVMLVGWGGSNGSTLGTDAKTLKDVNIPFHDVLPIVHPNDLVIGGWDISSLNLAASIDRAAKDQVDNLISGSKSCTEHVERIRKDIRDFKAANNMDKAIVQWTANMEHYADIIPGVNGTAENILRAITDGHEEVSPSTVFAVACIL</sequence>
<name>A0AA39ZTK9_9PEZI</name>
<evidence type="ECO:0008006" key="3">
    <source>
        <dbReference type="Google" id="ProtNLM"/>
    </source>
</evidence>
<dbReference type="Gene3D" id="3.40.50.720">
    <property type="entry name" value="NAD(P)-binding Rossmann-like Domain"/>
    <property type="match status" value="2"/>
</dbReference>
<comment type="caution">
    <text evidence="1">The sequence shown here is derived from an EMBL/GenBank/DDBJ whole genome shotgun (WGS) entry which is preliminary data.</text>
</comment>
<dbReference type="Pfam" id="PF07994">
    <property type="entry name" value="NAD_binding_5"/>
    <property type="match status" value="1"/>
</dbReference>
<dbReference type="PANTHER" id="PTHR11510">
    <property type="entry name" value="MYO-INOSITOL-1 PHOSPHATE SYNTHASE"/>
    <property type="match status" value="1"/>
</dbReference>
<dbReference type="AlphaFoldDB" id="A0AA39ZTK9"/>
<dbReference type="GO" id="GO:0006021">
    <property type="term" value="P:inositol biosynthetic process"/>
    <property type="evidence" value="ECO:0007669"/>
    <property type="project" value="InterPro"/>
</dbReference>
<evidence type="ECO:0000313" key="2">
    <source>
        <dbReference type="Proteomes" id="UP001172101"/>
    </source>
</evidence>
<reference evidence="1" key="1">
    <citation type="submission" date="2023-06" db="EMBL/GenBank/DDBJ databases">
        <title>Genome-scale phylogeny and comparative genomics of the fungal order Sordariales.</title>
        <authorList>
            <consortium name="Lawrence Berkeley National Laboratory"/>
            <person name="Hensen N."/>
            <person name="Bonometti L."/>
            <person name="Westerberg I."/>
            <person name="Brannstrom I.O."/>
            <person name="Guillou S."/>
            <person name="Cros-Aarteil S."/>
            <person name="Calhoun S."/>
            <person name="Haridas S."/>
            <person name="Kuo A."/>
            <person name="Mondo S."/>
            <person name="Pangilinan J."/>
            <person name="Riley R."/>
            <person name="LaButti K."/>
            <person name="Andreopoulos B."/>
            <person name="Lipzen A."/>
            <person name="Chen C."/>
            <person name="Yanf M."/>
            <person name="Daum C."/>
            <person name="Ng V."/>
            <person name="Clum A."/>
            <person name="Steindorff A."/>
            <person name="Ohm R."/>
            <person name="Martin F."/>
            <person name="Silar P."/>
            <person name="Natvig D."/>
            <person name="Lalanne C."/>
            <person name="Gautier V."/>
            <person name="Ament-velasquez S.L."/>
            <person name="Kruys A."/>
            <person name="Hutchinson M.I."/>
            <person name="Powell A.J."/>
            <person name="Barry K."/>
            <person name="Miller A.N."/>
            <person name="Grigoriev I.V."/>
            <person name="Debuchy R."/>
            <person name="Gladieux P."/>
            <person name="Thoren M.H."/>
            <person name="Johannesson H."/>
        </authorList>
    </citation>
    <scope>NUCLEOTIDE SEQUENCE</scope>
    <source>
        <strain evidence="1">SMH2392-1A</strain>
    </source>
</reference>
<proteinExistence type="predicted"/>
<dbReference type="RefSeq" id="XP_060290271.1">
    <property type="nucleotide sequence ID" value="XM_060446188.1"/>
</dbReference>
<dbReference type="GO" id="GO:0008654">
    <property type="term" value="P:phospholipid biosynthetic process"/>
    <property type="evidence" value="ECO:0007669"/>
    <property type="project" value="InterPro"/>
</dbReference>
<dbReference type="Proteomes" id="UP001172101">
    <property type="component" value="Unassembled WGS sequence"/>
</dbReference>
<dbReference type="EMBL" id="JAUIRO010000008">
    <property type="protein sequence ID" value="KAK0703412.1"/>
    <property type="molecule type" value="Genomic_DNA"/>
</dbReference>
<organism evidence="1 2">
    <name type="scientific">Lasiosphaeria miniovina</name>
    <dbReference type="NCBI Taxonomy" id="1954250"/>
    <lineage>
        <taxon>Eukaryota</taxon>
        <taxon>Fungi</taxon>
        <taxon>Dikarya</taxon>
        <taxon>Ascomycota</taxon>
        <taxon>Pezizomycotina</taxon>
        <taxon>Sordariomycetes</taxon>
        <taxon>Sordariomycetidae</taxon>
        <taxon>Sordariales</taxon>
        <taxon>Lasiosphaeriaceae</taxon>
        <taxon>Lasiosphaeria</taxon>
    </lineage>
</organism>
<keyword evidence="2" id="KW-1185">Reference proteome</keyword>
<accession>A0AA39ZTK9</accession>
<dbReference type="GO" id="GO:0004512">
    <property type="term" value="F:inositol-3-phosphate synthase activity"/>
    <property type="evidence" value="ECO:0007669"/>
    <property type="project" value="InterPro"/>
</dbReference>
<protein>
    <recommendedName>
        <fullName evidence="3">Inositol-3-phosphate synthase</fullName>
    </recommendedName>
</protein>
<dbReference type="InterPro" id="IPR002587">
    <property type="entry name" value="Myo-inos-1-P_Synthase"/>
</dbReference>
<dbReference type="SUPFAM" id="SSF51735">
    <property type="entry name" value="NAD(P)-binding Rossmann-fold domains"/>
    <property type="match status" value="1"/>
</dbReference>
<gene>
    <name evidence="1" type="ORF">B0T26DRAFT_756971</name>
</gene>
<dbReference type="InterPro" id="IPR036291">
    <property type="entry name" value="NAD(P)-bd_dom_sf"/>
</dbReference>
<dbReference type="GeneID" id="85329458"/>